<proteinExistence type="predicted"/>
<evidence type="ECO:0000313" key="2">
    <source>
        <dbReference type="Proteomes" id="UP000054359"/>
    </source>
</evidence>
<protein>
    <submittedName>
        <fullName evidence="1">Uncharacterized protein</fullName>
    </submittedName>
</protein>
<gene>
    <name evidence="1" type="ORF">X975_06887</name>
</gene>
<organism evidence="1 2">
    <name type="scientific">Stegodyphus mimosarum</name>
    <name type="common">African social velvet spider</name>
    <dbReference type="NCBI Taxonomy" id="407821"/>
    <lineage>
        <taxon>Eukaryota</taxon>
        <taxon>Metazoa</taxon>
        <taxon>Ecdysozoa</taxon>
        <taxon>Arthropoda</taxon>
        <taxon>Chelicerata</taxon>
        <taxon>Arachnida</taxon>
        <taxon>Araneae</taxon>
        <taxon>Araneomorphae</taxon>
        <taxon>Entelegynae</taxon>
        <taxon>Eresoidea</taxon>
        <taxon>Eresidae</taxon>
        <taxon>Stegodyphus</taxon>
    </lineage>
</organism>
<dbReference type="Proteomes" id="UP000054359">
    <property type="component" value="Unassembled WGS sequence"/>
</dbReference>
<evidence type="ECO:0000313" key="1">
    <source>
        <dbReference type="EMBL" id="KFM75471.1"/>
    </source>
</evidence>
<dbReference type="EMBL" id="KK119364">
    <property type="protein sequence ID" value="KFM75471.1"/>
    <property type="molecule type" value="Genomic_DNA"/>
</dbReference>
<feature type="non-terminal residue" evidence="1">
    <location>
        <position position="70"/>
    </location>
</feature>
<dbReference type="AlphaFoldDB" id="A0A087UDN2"/>
<sequence length="70" mass="8308">MILYKKCILKCSVEQWKIIEVITLPAFNSTVHINHMVSSRYKANSTSNKKYKTLNSWEGRKKRYFVILKV</sequence>
<accession>A0A087UDN2</accession>
<keyword evidence="2" id="KW-1185">Reference proteome</keyword>
<name>A0A087UDN2_STEMI</name>
<reference evidence="1 2" key="1">
    <citation type="submission" date="2013-11" db="EMBL/GenBank/DDBJ databases">
        <title>Genome sequencing of Stegodyphus mimosarum.</title>
        <authorList>
            <person name="Bechsgaard J."/>
        </authorList>
    </citation>
    <scope>NUCLEOTIDE SEQUENCE [LARGE SCALE GENOMIC DNA]</scope>
</reference>